<reference evidence="1 2" key="1">
    <citation type="submission" date="2019-03" db="EMBL/GenBank/DDBJ databases">
        <title>First draft genome of Liparis tanakae, snailfish: a comprehensive survey of snailfish specific genes.</title>
        <authorList>
            <person name="Kim W."/>
            <person name="Song I."/>
            <person name="Jeong J.-H."/>
            <person name="Kim D."/>
            <person name="Kim S."/>
            <person name="Ryu S."/>
            <person name="Song J.Y."/>
            <person name="Lee S.K."/>
        </authorList>
    </citation>
    <scope>NUCLEOTIDE SEQUENCE [LARGE SCALE GENOMIC DNA]</scope>
    <source>
        <tissue evidence="1">Muscle</tissue>
    </source>
</reference>
<comment type="caution">
    <text evidence="1">The sequence shown here is derived from an EMBL/GenBank/DDBJ whole genome shotgun (WGS) entry which is preliminary data.</text>
</comment>
<sequence>MKWIMSAVWTKPVCEIPLSNYSGYNCIDRATLRRAAAESLSVFLDLVDAAMRLTRRSPPPPTPYPNGECPHLSTGSCVIVRVHPAAEVTLSSAEVLRSVSSSRPERT</sequence>
<dbReference type="EMBL" id="SRLO01000050">
    <property type="protein sequence ID" value="TNN80875.1"/>
    <property type="molecule type" value="Genomic_DNA"/>
</dbReference>
<dbReference type="Proteomes" id="UP000314294">
    <property type="component" value="Unassembled WGS sequence"/>
</dbReference>
<gene>
    <name evidence="1" type="ORF">EYF80_008880</name>
</gene>
<protein>
    <submittedName>
        <fullName evidence="1">Uncharacterized protein</fullName>
    </submittedName>
</protein>
<proteinExistence type="predicted"/>
<organism evidence="1 2">
    <name type="scientific">Liparis tanakae</name>
    <name type="common">Tanaka's snailfish</name>
    <dbReference type="NCBI Taxonomy" id="230148"/>
    <lineage>
        <taxon>Eukaryota</taxon>
        <taxon>Metazoa</taxon>
        <taxon>Chordata</taxon>
        <taxon>Craniata</taxon>
        <taxon>Vertebrata</taxon>
        <taxon>Euteleostomi</taxon>
        <taxon>Actinopterygii</taxon>
        <taxon>Neopterygii</taxon>
        <taxon>Teleostei</taxon>
        <taxon>Neoteleostei</taxon>
        <taxon>Acanthomorphata</taxon>
        <taxon>Eupercaria</taxon>
        <taxon>Perciformes</taxon>
        <taxon>Cottioidei</taxon>
        <taxon>Cottales</taxon>
        <taxon>Liparidae</taxon>
        <taxon>Liparis</taxon>
    </lineage>
</organism>
<dbReference type="AlphaFoldDB" id="A0A4Z2ISK2"/>
<evidence type="ECO:0000313" key="2">
    <source>
        <dbReference type="Proteomes" id="UP000314294"/>
    </source>
</evidence>
<evidence type="ECO:0000313" key="1">
    <source>
        <dbReference type="EMBL" id="TNN80875.1"/>
    </source>
</evidence>
<accession>A0A4Z2ISK2</accession>
<name>A0A4Z2ISK2_9TELE</name>
<keyword evidence="2" id="KW-1185">Reference proteome</keyword>